<dbReference type="EMBL" id="BMWP01000019">
    <property type="protein sequence ID" value="GGW40874.1"/>
    <property type="molecule type" value="Genomic_DNA"/>
</dbReference>
<sequence>MLKILYISSLCSEKTLQYIYDTSINKPEQAAQKFHRLLAQGLAMHEKLCSVTTLSTPPVVPSNHNRKLWRLAPEKVDNLKYRYVPFINLPIIKNIGIFIYTFFSVLFLTSFLNKGNKIVLCDVLNFTVSLSSLLASKLTGATTVAIVTDIPGLMVTENKNEENKQSLYFTTITRMIQGFDRYVLLTEQMNLVVNPNNRPYIIMEGLVNIKMNKMENNLALKNRLRTLIYAGGLYAKYGVKDLIEAFMLLDNQDVALHLYGAGEMTSEMPSYTNKDSRIIFKGMVPNKLVVQEQLSATLLINPRPTNEEFTKFSFPSKNMEYMVSGTPMITTKLPGMPKEYYPFVYLFETESVVGMMSTLKDVLNKSDEELHHFGQEAKSFVLSKKNNYIQANRILDFLIANKTE</sequence>
<proteinExistence type="predicted"/>
<protein>
    <recommendedName>
        <fullName evidence="4">Glycosyltransferase</fullName>
    </recommendedName>
</protein>
<accession>A0A918IZZ4</accession>
<feature type="transmembrane region" description="Helical" evidence="1">
    <location>
        <begin position="91"/>
        <end position="112"/>
    </location>
</feature>
<gene>
    <name evidence="2" type="ORF">GCM10007383_27120</name>
</gene>
<keyword evidence="3" id="KW-1185">Reference proteome</keyword>
<keyword evidence="1" id="KW-0812">Transmembrane</keyword>
<evidence type="ECO:0000256" key="1">
    <source>
        <dbReference type="SAM" id="Phobius"/>
    </source>
</evidence>
<evidence type="ECO:0000313" key="2">
    <source>
        <dbReference type="EMBL" id="GGW40874.1"/>
    </source>
</evidence>
<evidence type="ECO:0000313" key="3">
    <source>
        <dbReference type="Proteomes" id="UP000634668"/>
    </source>
</evidence>
<name>A0A918IZZ4_9FLAO</name>
<dbReference type="AlphaFoldDB" id="A0A918IZZ4"/>
<reference evidence="2" key="1">
    <citation type="journal article" date="2014" name="Int. J. Syst. Evol. Microbiol.">
        <title>Complete genome sequence of Corynebacterium casei LMG S-19264T (=DSM 44701T), isolated from a smear-ripened cheese.</title>
        <authorList>
            <consortium name="US DOE Joint Genome Institute (JGI-PGF)"/>
            <person name="Walter F."/>
            <person name="Albersmeier A."/>
            <person name="Kalinowski J."/>
            <person name="Ruckert C."/>
        </authorList>
    </citation>
    <scope>NUCLEOTIDE SEQUENCE</scope>
    <source>
        <strain evidence="2">KCTC 12113</strain>
    </source>
</reference>
<keyword evidence="1" id="KW-0472">Membrane</keyword>
<dbReference type="RefSeq" id="WP_026813847.1">
    <property type="nucleotide sequence ID" value="NZ_BMWP01000019.1"/>
</dbReference>
<dbReference type="Gene3D" id="3.40.50.2000">
    <property type="entry name" value="Glycogen Phosphorylase B"/>
    <property type="match status" value="1"/>
</dbReference>
<organism evidence="2 3">
    <name type="scientific">Arenibacter certesii</name>
    <dbReference type="NCBI Taxonomy" id="228955"/>
    <lineage>
        <taxon>Bacteria</taxon>
        <taxon>Pseudomonadati</taxon>
        <taxon>Bacteroidota</taxon>
        <taxon>Flavobacteriia</taxon>
        <taxon>Flavobacteriales</taxon>
        <taxon>Flavobacteriaceae</taxon>
        <taxon>Arenibacter</taxon>
    </lineage>
</organism>
<reference evidence="2" key="2">
    <citation type="submission" date="2020-09" db="EMBL/GenBank/DDBJ databases">
        <authorList>
            <person name="Sun Q."/>
            <person name="Kim S."/>
        </authorList>
    </citation>
    <scope>NUCLEOTIDE SEQUENCE</scope>
    <source>
        <strain evidence="2">KCTC 12113</strain>
    </source>
</reference>
<evidence type="ECO:0008006" key="4">
    <source>
        <dbReference type="Google" id="ProtNLM"/>
    </source>
</evidence>
<dbReference type="Pfam" id="PF13692">
    <property type="entry name" value="Glyco_trans_1_4"/>
    <property type="match status" value="1"/>
</dbReference>
<comment type="caution">
    <text evidence="2">The sequence shown here is derived from an EMBL/GenBank/DDBJ whole genome shotgun (WGS) entry which is preliminary data.</text>
</comment>
<dbReference type="SUPFAM" id="SSF53756">
    <property type="entry name" value="UDP-Glycosyltransferase/glycogen phosphorylase"/>
    <property type="match status" value="1"/>
</dbReference>
<dbReference type="Proteomes" id="UP000634668">
    <property type="component" value="Unassembled WGS sequence"/>
</dbReference>
<keyword evidence="1" id="KW-1133">Transmembrane helix</keyword>